<dbReference type="AlphaFoldDB" id="A0A3B4AUJ9"/>
<dbReference type="PANTHER" id="PTHR45784:SF5">
    <property type="entry name" value="C-TYPE LECTIN DOMAIN FAMILY 20 MEMBER A-RELATED"/>
    <property type="match status" value="1"/>
</dbReference>
<sequence>GEPNNWGGNEHCVNQNKTWTDAQTYCRTQYDDLASVTSQEVLLDLLNQMTFLGQLWAWIGLYRDPWTTWSDSTNTSFYNWGTEPPIYNTDDHCGCLTAATGEWHVTPCSGTYKFLCYGGTFFILPF</sequence>
<dbReference type="SUPFAM" id="SSF56436">
    <property type="entry name" value="C-type lectin-like"/>
    <property type="match status" value="1"/>
</dbReference>
<organism evidence="2 3">
    <name type="scientific">Periophthalmus magnuspinnatus</name>
    <dbReference type="NCBI Taxonomy" id="409849"/>
    <lineage>
        <taxon>Eukaryota</taxon>
        <taxon>Metazoa</taxon>
        <taxon>Chordata</taxon>
        <taxon>Craniata</taxon>
        <taxon>Vertebrata</taxon>
        <taxon>Euteleostomi</taxon>
        <taxon>Actinopterygii</taxon>
        <taxon>Neopterygii</taxon>
        <taxon>Teleostei</taxon>
        <taxon>Neoteleostei</taxon>
        <taxon>Acanthomorphata</taxon>
        <taxon>Gobiaria</taxon>
        <taxon>Gobiiformes</taxon>
        <taxon>Gobioidei</taxon>
        <taxon>Gobiidae</taxon>
        <taxon>Oxudercinae</taxon>
        <taxon>Periophthalmus</taxon>
    </lineage>
</organism>
<dbReference type="Proteomes" id="UP000261520">
    <property type="component" value="Unplaced"/>
</dbReference>
<evidence type="ECO:0000313" key="2">
    <source>
        <dbReference type="Ensembl" id="ENSPMGP00000020274.1"/>
    </source>
</evidence>
<dbReference type="SMART" id="SM00034">
    <property type="entry name" value="CLECT"/>
    <property type="match status" value="1"/>
</dbReference>
<keyword evidence="3" id="KW-1185">Reference proteome</keyword>
<name>A0A3B4AUJ9_9GOBI</name>
<feature type="domain" description="C-type lectin" evidence="1">
    <location>
        <begin position="8"/>
        <end position="117"/>
    </location>
</feature>
<reference evidence="2" key="1">
    <citation type="submission" date="2025-08" db="UniProtKB">
        <authorList>
            <consortium name="Ensembl"/>
        </authorList>
    </citation>
    <scope>IDENTIFICATION</scope>
</reference>
<dbReference type="InterPro" id="IPR001304">
    <property type="entry name" value="C-type_lectin-like"/>
</dbReference>
<dbReference type="PROSITE" id="PS50041">
    <property type="entry name" value="C_TYPE_LECTIN_2"/>
    <property type="match status" value="1"/>
</dbReference>
<dbReference type="InterPro" id="IPR016187">
    <property type="entry name" value="CTDL_fold"/>
</dbReference>
<dbReference type="Ensembl" id="ENSPMGT00000021600.1">
    <property type="protein sequence ID" value="ENSPMGP00000020274.1"/>
    <property type="gene ID" value="ENSPMGG00000016417.1"/>
</dbReference>
<reference evidence="2" key="2">
    <citation type="submission" date="2025-09" db="UniProtKB">
        <authorList>
            <consortium name="Ensembl"/>
        </authorList>
    </citation>
    <scope>IDENTIFICATION</scope>
</reference>
<evidence type="ECO:0000313" key="3">
    <source>
        <dbReference type="Proteomes" id="UP000261520"/>
    </source>
</evidence>
<protein>
    <recommendedName>
        <fullName evidence="1">C-type lectin domain-containing protein</fullName>
    </recommendedName>
</protein>
<dbReference type="STRING" id="409849.ENSPMGP00000020274"/>
<accession>A0A3B4AUJ9</accession>
<dbReference type="PANTHER" id="PTHR45784">
    <property type="entry name" value="C-TYPE LECTIN DOMAIN FAMILY 20 MEMBER A-RELATED"/>
    <property type="match status" value="1"/>
</dbReference>
<evidence type="ECO:0000259" key="1">
    <source>
        <dbReference type="PROSITE" id="PS50041"/>
    </source>
</evidence>
<dbReference type="InterPro" id="IPR016186">
    <property type="entry name" value="C-type_lectin-like/link_sf"/>
</dbReference>
<dbReference type="Gene3D" id="3.10.100.10">
    <property type="entry name" value="Mannose-Binding Protein A, subunit A"/>
    <property type="match status" value="1"/>
</dbReference>
<proteinExistence type="predicted"/>
<dbReference type="Pfam" id="PF00059">
    <property type="entry name" value="Lectin_C"/>
    <property type="match status" value="1"/>
</dbReference>